<dbReference type="InterPro" id="IPR050814">
    <property type="entry name" value="Myo-inositol_Transporter"/>
</dbReference>
<dbReference type="PROSITE" id="PS50850">
    <property type="entry name" value="MFS"/>
    <property type="match status" value="1"/>
</dbReference>
<comment type="subcellular location">
    <subcellularLocation>
        <location evidence="1">Membrane</location>
        <topology evidence="1">Multi-pass membrane protein</topology>
    </subcellularLocation>
</comment>
<evidence type="ECO:0000313" key="12">
    <source>
        <dbReference type="Proteomes" id="UP000285405"/>
    </source>
</evidence>
<dbReference type="EMBL" id="MCBR01021541">
    <property type="protein sequence ID" value="RKF54049.1"/>
    <property type="molecule type" value="Genomic_DNA"/>
</dbReference>
<evidence type="ECO:0000256" key="4">
    <source>
        <dbReference type="ARBA" id="ARBA00022692"/>
    </source>
</evidence>
<evidence type="ECO:0000256" key="2">
    <source>
        <dbReference type="ARBA" id="ARBA00010992"/>
    </source>
</evidence>
<evidence type="ECO:0000256" key="6">
    <source>
        <dbReference type="ARBA" id="ARBA00023136"/>
    </source>
</evidence>
<dbReference type="GO" id="GO:0005366">
    <property type="term" value="F:myo-inositol:proton symporter activity"/>
    <property type="evidence" value="ECO:0007669"/>
    <property type="project" value="TreeGrafter"/>
</dbReference>
<gene>
    <name evidence="11" type="ORF">GcC1_215036</name>
</gene>
<dbReference type="AlphaFoldDB" id="A0A420H9D5"/>
<dbReference type="GO" id="GO:1904679">
    <property type="term" value="P:myo-inositol import across plasma membrane"/>
    <property type="evidence" value="ECO:0007669"/>
    <property type="project" value="TreeGrafter"/>
</dbReference>
<feature type="transmembrane region" description="Helical" evidence="9">
    <location>
        <begin position="465"/>
        <end position="486"/>
    </location>
</feature>
<dbReference type="Pfam" id="PF00083">
    <property type="entry name" value="Sugar_tr"/>
    <property type="match status" value="1"/>
</dbReference>
<sequence>MSDSAAEPLMLNADQHSDESDEPHCNLDSSSTLLVAEKNIRNPGMYMWLLAFSAGFSGLLFGYDTGVISSTLVGIHSSLGHPLTTLDKGLITSMTALFALLISALSGLLADSYGRKRVILLAAIAFVLGALIQAFAFSVSSMIFGRAIIGLAIGSGSFVAPLYTTELSPSPFRGRLVILYVLFITFGQAIAYVAGYVFVELHDDPTGWRWIVGLGAIPAIFQFLIILGMPESPRWLVMKERCDEARIILIRVFGLEANMSCLVDNILETIKAEVEDERESKKKMTRIAVDSSVAFWIARFKGICSDLFRIDANRRALTIACLLQGFQQLCGFNSIMYFSATIFTVLRFESPSFVSLFVAITNFIVTCFAFLLVDRLGRRRILLYSIPLMALGLLSCALGFSYVSYPILDSGSVPKYSTALDTTSSRAAPLIIVISIIIFVGSYAFGIGTVPWLQSELFPLSVRAIGSSLSTGTNWAANFLVGLTFLPMMEFLTPAGTFITYAGVCLIGWIMIWRFYPETMGCGLEEVGTLLAVSGR</sequence>
<dbReference type="OrthoDB" id="6339427at2759"/>
<dbReference type="InterPro" id="IPR003663">
    <property type="entry name" value="Sugar/inositol_transpt"/>
</dbReference>
<feature type="transmembrane region" description="Helical" evidence="9">
    <location>
        <begin position="143"/>
        <end position="164"/>
    </location>
</feature>
<dbReference type="InterPro" id="IPR020846">
    <property type="entry name" value="MFS_dom"/>
</dbReference>
<dbReference type="PANTHER" id="PTHR48020:SF12">
    <property type="entry name" value="PROTON MYO-INOSITOL COTRANSPORTER"/>
    <property type="match status" value="1"/>
</dbReference>
<keyword evidence="4 9" id="KW-0812">Transmembrane</keyword>
<dbReference type="InterPro" id="IPR005828">
    <property type="entry name" value="MFS_sugar_transport-like"/>
</dbReference>
<protein>
    <submittedName>
        <fullName evidence="11">Myo-inositol transporter 1</fullName>
    </submittedName>
</protein>
<dbReference type="InterPro" id="IPR036259">
    <property type="entry name" value="MFS_trans_sf"/>
</dbReference>
<feature type="transmembrane region" description="Helical" evidence="9">
    <location>
        <begin position="382"/>
        <end position="407"/>
    </location>
</feature>
<feature type="transmembrane region" description="Helical" evidence="9">
    <location>
        <begin position="352"/>
        <end position="373"/>
    </location>
</feature>
<evidence type="ECO:0000313" key="11">
    <source>
        <dbReference type="EMBL" id="RKF54049.1"/>
    </source>
</evidence>
<evidence type="ECO:0000256" key="3">
    <source>
        <dbReference type="ARBA" id="ARBA00022448"/>
    </source>
</evidence>
<organism evidence="11 12">
    <name type="scientific">Golovinomyces cichoracearum</name>
    <dbReference type="NCBI Taxonomy" id="62708"/>
    <lineage>
        <taxon>Eukaryota</taxon>
        <taxon>Fungi</taxon>
        <taxon>Dikarya</taxon>
        <taxon>Ascomycota</taxon>
        <taxon>Pezizomycotina</taxon>
        <taxon>Leotiomycetes</taxon>
        <taxon>Erysiphales</taxon>
        <taxon>Erysiphaceae</taxon>
        <taxon>Golovinomyces</taxon>
    </lineage>
</organism>
<feature type="transmembrane region" description="Helical" evidence="9">
    <location>
        <begin position="45"/>
        <end position="63"/>
    </location>
</feature>
<dbReference type="InterPro" id="IPR005829">
    <property type="entry name" value="Sugar_transporter_CS"/>
</dbReference>
<dbReference type="PROSITE" id="PS00217">
    <property type="entry name" value="SUGAR_TRANSPORT_2"/>
    <property type="match status" value="1"/>
</dbReference>
<evidence type="ECO:0000256" key="5">
    <source>
        <dbReference type="ARBA" id="ARBA00022989"/>
    </source>
</evidence>
<dbReference type="GO" id="GO:0016020">
    <property type="term" value="C:membrane"/>
    <property type="evidence" value="ECO:0007669"/>
    <property type="project" value="UniProtKB-SubCell"/>
</dbReference>
<name>A0A420H9D5_9PEZI</name>
<keyword evidence="6 9" id="KW-0472">Membrane</keyword>
<feature type="transmembrane region" description="Helical" evidence="9">
    <location>
        <begin position="427"/>
        <end position="453"/>
    </location>
</feature>
<evidence type="ECO:0000256" key="8">
    <source>
        <dbReference type="RuleBase" id="RU003346"/>
    </source>
</evidence>
<dbReference type="Gene3D" id="1.20.1250.20">
    <property type="entry name" value="MFS general substrate transporter like domains"/>
    <property type="match status" value="1"/>
</dbReference>
<feature type="transmembrane region" description="Helical" evidence="9">
    <location>
        <begin position="90"/>
        <end position="111"/>
    </location>
</feature>
<evidence type="ECO:0000256" key="7">
    <source>
        <dbReference type="ARBA" id="ARBA00049119"/>
    </source>
</evidence>
<feature type="transmembrane region" description="Helical" evidence="9">
    <location>
        <begin position="118"/>
        <end position="137"/>
    </location>
</feature>
<comment type="similarity">
    <text evidence="2 8">Belongs to the major facilitator superfamily. Sugar transporter (TC 2.A.1.1) family.</text>
</comment>
<evidence type="ECO:0000256" key="1">
    <source>
        <dbReference type="ARBA" id="ARBA00004141"/>
    </source>
</evidence>
<dbReference type="FunFam" id="1.20.1250.20:FF:000073">
    <property type="entry name" value="MFS myo-inositol transporter, putative"/>
    <property type="match status" value="1"/>
</dbReference>
<feature type="transmembrane region" description="Helical" evidence="9">
    <location>
        <begin position="498"/>
        <end position="516"/>
    </location>
</feature>
<keyword evidence="3 8" id="KW-0813">Transport</keyword>
<dbReference type="NCBIfam" id="TIGR00879">
    <property type="entry name" value="SP"/>
    <property type="match status" value="1"/>
</dbReference>
<dbReference type="SUPFAM" id="SSF103473">
    <property type="entry name" value="MFS general substrate transporter"/>
    <property type="match status" value="1"/>
</dbReference>
<keyword evidence="5 9" id="KW-1133">Transmembrane helix</keyword>
<dbReference type="Proteomes" id="UP000285405">
    <property type="component" value="Unassembled WGS sequence"/>
</dbReference>
<reference evidence="11 12" key="1">
    <citation type="journal article" date="2018" name="BMC Genomics">
        <title>Comparative genome analyses reveal sequence features reflecting distinct modes of host-adaptation between dicot and monocot powdery mildew.</title>
        <authorList>
            <person name="Wu Y."/>
            <person name="Ma X."/>
            <person name="Pan Z."/>
            <person name="Kale S.D."/>
            <person name="Song Y."/>
            <person name="King H."/>
            <person name="Zhang Q."/>
            <person name="Presley C."/>
            <person name="Deng X."/>
            <person name="Wei C.I."/>
            <person name="Xiao S."/>
        </authorList>
    </citation>
    <scope>NUCLEOTIDE SEQUENCE [LARGE SCALE GENOMIC DNA]</scope>
    <source>
        <strain evidence="11">UCSC1</strain>
    </source>
</reference>
<feature type="transmembrane region" description="Helical" evidence="9">
    <location>
        <begin position="176"/>
        <end position="198"/>
    </location>
</feature>
<comment type="catalytic activity">
    <reaction evidence="7">
        <text>myo-inositol(out) + H(+)(out) = myo-inositol(in) + H(+)(in)</text>
        <dbReference type="Rhea" id="RHEA:60364"/>
        <dbReference type="ChEBI" id="CHEBI:15378"/>
        <dbReference type="ChEBI" id="CHEBI:17268"/>
    </reaction>
</comment>
<dbReference type="PANTHER" id="PTHR48020">
    <property type="entry name" value="PROTON MYO-INOSITOL COTRANSPORTER"/>
    <property type="match status" value="1"/>
</dbReference>
<feature type="transmembrane region" description="Helical" evidence="9">
    <location>
        <begin position="210"/>
        <end position="229"/>
    </location>
</feature>
<feature type="domain" description="Major facilitator superfamily (MFS) profile" evidence="10">
    <location>
        <begin position="50"/>
        <end position="520"/>
    </location>
</feature>
<proteinExistence type="inferred from homology"/>
<feature type="transmembrane region" description="Helical" evidence="9">
    <location>
        <begin position="316"/>
        <end position="340"/>
    </location>
</feature>
<dbReference type="PROSITE" id="PS00216">
    <property type="entry name" value="SUGAR_TRANSPORT_1"/>
    <property type="match status" value="2"/>
</dbReference>
<dbReference type="PRINTS" id="PR00171">
    <property type="entry name" value="SUGRTRNSPORT"/>
</dbReference>
<accession>A0A420H9D5</accession>
<evidence type="ECO:0000259" key="10">
    <source>
        <dbReference type="PROSITE" id="PS50850"/>
    </source>
</evidence>
<evidence type="ECO:0000256" key="9">
    <source>
        <dbReference type="SAM" id="Phobius"/>
    </source>
</evidence>
<comment type="caution">
    <text evidence="11">The sequence shown here is derived from an EMBL/GenBank/DDBJ whole genome shotgun (WGS) entry which is preliminary data.</text>
</comment>